<keyword evidence="4" id="KW-1185">Reference proteome</keyword>
<dbReference type="SUPFAM" id="SSF53383">
    <property type="entry name" value="PLP-dependent transferases"/>
    <property type="match status" value="1"/>
</dbReference>
<dbReference type="EMBL" id="CP001814">
    <property type="protein sequence ID" value="ACZ89295.1"/>
    <property type="molecule type" value="Genomic_DNA"/>
</dbReference>
<evidence type="ECO:0000259" key="2">
    <source>
        <dbReference type="Pfam" id="PF00266"/>
    </source>
</evidence>
<protein>
    <submittedName>
        <fullName evidence="3">Aminotransferase, class V</fullName>
    </submittedName>
</protein>
<dbReference type="InterPro" id="IPR000192">
    <property type="entry name" value="Aminotrans_V_dom"/>
</dbReference>
<keyword evidence="3" id="KW-0808">Transferase</keyword>
<organism evidence="3 4">
    <name type="scientific">Streptosporangium roseum (strain ATCC 12428 / DSM 43021 / JCM 3005 / KCTC 9067 / NCIMB 10171 / NRRL 2505 / NI 9100)</name>
    <dbReference type="NCBI Taxonomy" id="479432"/>
    <lineage>
        <taxon>Bacteria</taxon>
        <taxon>Bacillati</taxon>
        <taxon>Actinomycetota</taxon>
        <taxon>Actinomycetes</taxon>
        <taxon>Streptosporangiales</taxon>
        <taxon>Streptosporangiaceae</taxon>
        <taxon>Streptosporangium</taxon>
    </lineage>
</organism>
<accession>D2B271</accession>
<proteinExistence type="predicted"/>
<dbReference type="KEGG" id="sro:Sros_6583"/>
<feature type="domain" description="Aminotransferase class V" evidence="2">
    <location>
        <begin position="58"/>
        <end position="245"/>
    </location>
</feature>
<dbReference type="Proteomes" id="UP000002029">
    <property type="component" value="Chromosome"/>
</dbReference>
<name>D2B271_STRRD</name>
<evidence type="ECO:0000313" key="4">
    <source>
        <dbReference type="Proteomes" id="UP000002029"/>
    </source>
</evidence>
<dbReference type="Gene3D" id="3.90.1150.10">
    <property type="entry name" value="Aspartate Aminotransferase, domain 1"/>
    <property type="match status" value="1"/>
</dbReference>
<dbReference type="PANTHER" id="PTHR43586:SF15">
    <property type="entry name" value="BLR3095 PROTEIN"/>
    <property type="match status" value="1"/>
</dbReference>
<feature type="region of interest" description="Disordered" evidence="1">
    <location>
        <begin position="250"/>
        <end position="295"/>
    </location>
</feature>
<evidence type="ECO:0000313" key="3">
    <source>
        <dbReference type="EMBL" id="ACZ89295.1"/>
    </source>
</evidence>
<dbReference type="PANTHER" id="PTHR43586">
    <property type="entry name" value="CYSTEINE DESULFURASE"/>
    <property type="match status" value="1"/>
</dbReference>
<sequence length="425" mass="44072">MPSALDMNVQIKSYLARFSEPPGYLDFARIGPTSHDVTTTLIEAARLLRGDSSIALAELQLQAAQARAGAARLLRAAEHEVAFVSSTSHGLFAAAAALQCPSPDHGSAEGEGVVLVPRGEFPSNVYPWLRFEGRGGLRVRWIDSPRITPDVVATHLDGDVRALSISAVDALTGYRAPLGALKELLGPDRVLVVDAIQGLGAVPVEVDAADLLVCGGQKWLRAGWGAGLLLVRDRVNDRLIPGLGGWSGVQDPFGTDEDVPVPDSPSRGLASTDDLGRGPAGGGGAAHAGRTVMHPRPPLRGAIAHTLTNPDYPAVAALGVAIDLVLGVGVAEIGRRVAETLGTLLDTARSAGAKVLLDDLDAAERGGIGCFRLPGLEPAATHAALAGAGLVTTLRGGWIRLSPHATTPPETVQRLAFALRAPLTL</sequence>
<dbReference type="InterPro" id="IPR015424">
    <property type="entry name" value="PyrdxlP-dep_Trfase"/>
</dbReference>
<dbReference type="InterPro" id="IPR015421">
    <property type="entry name" value="PyrdxlP-dep_Trfase_major"/>
</dbReference>
<gene>
    <name evidence="3" type="ordered locus">Sros_6583</name>
</gene>
<dbReference type="HOGENOM" id="CLU_003433_2_1_11"/>
<keyword evidence="3" id="KW-0032">Aminotransferase</keyword>
<dbReference type="AlphaFoldDB" id="D2B271"/>
<reference evidence="3 4" key="1">
    <citation type="journal article" date="2010" name="Stand. Genomic Sci.">
        <title>Complete genome sequence of Streptosporangium roseum type strain (NI 9100).</title>
        <authorList>
            <person name="Nolan M."/>
            <person name="Sikorski J."/>
            <person name="Jando M."/>
            <person name="Lucas S."/>
            <person name="Lapidus A."/>
            <person name="Glavina Del Rio T."/>
            <person name="Chen F."/>
            <person name="Tice H."/>
            <person name="Pitluck S."/>
            <person name="Cheng J.F."/>
            <person name="Chertkov O."/>
            <person name="Sims D."/>
            <person name="Meincke L."/>
            <person name="Brettin T."/>
            <person name="Han C."/>
            <person name="Detter J.C."/>
            <person name="Bruce D."/>
            <person name="Goodwin L."/>
            <person name="Land M."/>
            <person name="Hauser L."/>
            <person name="Chang Y.J."/>
            <person name="Jeffries C.D."/>
            <person name="Ivanova N."/>
            <person name="Mavromatis K."/>
            <person name="Mikhailova N."/>
            <person name="Chen A."/>
            <person name="Palaniappan K."/>
            <person name="Chain P."/>
            <person name="Rohde M."/>
            <person name="Goker M."/>
            <person name="Bristow J."/>
            <person name="Eisen J.A."/>
            <person name="Markowitz V."/>
            <person name="Hugenholtz P."/>
            <person name="Kyrpides N.C."/>
            <person name="Klenk H.P."/>
        </authorList>
    </citation>
    <scope>NUCLEOTIDE SEQUENCE [LARGE SCALE GENOMIC DNA]</scope>
    <source>
        <strain evidence="4">ATCC 12428 / DSM 43021 / JCM 3005 / NI 9100</strain>
    </source>
</reference>
<dbReference type="STRING" id="479432.Sros_6583"/>
<dbReference type="Gene3D" id="3.40.640.10">
    <property type="entry name" value="Type I PLP-dependent aspartate aminotransferase-like (Major domain)"/>
    <property type="match status" value="1"/>
</dbReference>
<evidence type="ECO:0000256" key="1">
    <source>
        <dbReference type="SAM" id="MobiDB-lite"/>
    </source>
</evidence>
<dbReference type="eggNOG" id="COG0520">
    <property type="taxonomic scope" value="Bacteria"/>
</dbReference>
<dbReference type="GO" id="GO:0008483">
    <property type="term" value="F:transaminase activity"/>
    <property type="evidence" value="ECO:0007669"/>
    <property type="project" value="UniProtKB-KW"/>
</dbReference>
<dbReference type="Pfam" id="PF00266">
    <property type="entry name" value="Aminotran_5"/>
    <property type="match status" value="1"/>
</dbReference>
<dbReference type="InterPro" id="IPR015422">
    <property type="entry name" value="PyrdxlP-dep_Trfase_small"/>
</dbReference>